<dbReference type="PANTHER" id="PTHR43731">
    <property type="entry name" value="RHOMBOID PROTEASE"/>
    <property type="match status" value="1"/>
</dbReference>
<feature type="transmembrane region" description="Helical" evidence="7">
    <location>
        <begin position="275"/>
        <end position="301"/>
    </location>
</feature>
<name>A0A1I4L8X3_9GAMM</name>
<dbReference type="Gene3D" id="1.20.1540.10">
    <property type="entry name" value="Rhomboid-like"/>
    <property type="match status" value="1"/>
</dbReference>
<evidence type="ECO:0000256" key="4">
    <source>
        <dbReference type="ARBA" id="ARBA00022801"/>
    </source>
</evidence>
<keyword evidence="3 7" id="KW-0812">Transmembrane</keyword>
<dbReference type="GO" id="GO:0006508">
    <property type="term" value="P:proteolysis"/>
    <property type="evidence" value="ECO:0007669"/>
    <property type="project" value="UniProtKB-KW"/>
</dbReference>
<evidence type="ECO:0000313" key="9">
    <source>
        <dbReference type="EMBL" id="SFL87410.1"/>
    </source>
</evidence>
<evidence type="ECO:0000256" key="5">
    <source>
        <dbReference type="ARBA" id="ARBA00022989"/>
    </source>
</evidence>
<evidence type="ECO:0000256" key="6">
    <source>
        <dbReference type="ARBA" id="ARBA00023136"/>
    </source>
</evidence>
<dbReference type="SUPFAM" id="SSF144091">
    <property type="entry name" value="Rhomboid-like"/>
    <property type="match status" value="1"/>
</dbReference>
<dbReference type="AlphaFoldDB" id="A0A1I4L8X3"/>
<feature type="domain" description="Peptidase S54 rhomboid" evidence="8">
    <location>
        <begin position="156"/>
        <end position="303"/>
    </location>
</feature>
<dbReference type="GO" id="GO:0004252">
    <property type="term" value="F:serine-type endopeptidase activity"/>
    <property type="evidence" value="ECO:0007669"/>
    <property type="project" value="InterPro"/>
</dbReference>
<keyword evidence="10" id="KW-1185">Reference proteome</keyword>
<dbReference type="PANTHER" id="PTHR43731:SF14">
    <property type="entry name" value="PRESENILIN-ASSOCIATED RHOMBOID-LIKE PROTEIN, MITOCHONDRIAL"/>
    <property type="match status" value="1"/>
</dbReference>
<evidence type="ECO:0000313" key="10">
    <source>
        <dbReference type="Proteomes" id="UP000198519"/>
    </source>
</evidence>
<keyword evidence="6 7" id="KW-0472">Membrane</keyword>
<protein>
    <submittedName>
        <fullName evidence="9">Membrane associated serine protease, rhomboid family</fullName>
    </submittedName>
</protein>
<evidence type="ECO:0000259" key="8">
    <source>
        <dbReference type="Pfam" id="PF01694"/>
    </source>
</evidence>
<evidence type="ECO:0000256" key="1">
    <source>
        <dbReference type="ARBA" id="ARBA00004141"/>
    </source>
</evidence>
<dbReference type="InterPro" id="IPR035952">
    <property type="entry name" value="Rhomboid-like_sf"/>
</dbReference>
<dbReference type="InterPro" id="IPR050925">
    <property type="entry name" value="Rhomboid_protease_S54"/>
</dbReference>
<feature type="transmembrane region" description="Helical" evidence="7">
    <location>
        <begin position="194"/>
        <end position="211"/>
    </location>
</feature>
<comment type="subcellular location">
    <subcellularLocation>
        <location evidence="1">Membrane</location>
        <topology evidence="1">Multi-pass membrane protein</topology>
    </subcellularLocation>
</comment>
<reference evidence="10" key="1">
    <citation type="submission" date="2016-10" db="EMBL/GenBank/DDBJ databases">
        <authorList>
            <person name="Varghese N."/>
            <person name="Submissions S."/>
        </authorList>
    </citation>
    <scope>NUCLEOTIDE SEQUENCE [LARGE SCALE GENOMIC DNA]</scope>
    <source>
        <strain evidence="10">CGMCC 1.7061</strain>
    </source>
</reference>
<dbReference type="Pfam" id="PF01694">
    <property type="entry name" value="Rhomboid"/>
    <property type="match status" value="1"/>
</dbReference>
<keyword evidence="5 7" id="KW-1133">Transmembrane helix</keyword>
<dbReference type="Proteomes" id="UP000198519">
    <property type="component" value="Unassembled WGS sequence"/>
</dbReference>
<keyword evidence="9" id="KW-0645">Protease</keyword>
<sequence>MLIVPAENTINWKRPPWVTLSLMLACFLVFVFYQSDDDRVAEEVLETYLESGLLELEAPVYENYLQRQIGIENASEMTERLELFQLAMKRQDELSQAGMMAFDIEFYLYMQDNQEILWPTSERKQWRGEREPIHDLMLELSSFRAGLVPAEMAPSTLITYQFLHGGWGHLIGNMVFLFLLGFTVEKALGVGRYLIAYLLCGVVSGLVFSAFSTGSSIPLVGASGSIAGLMGMYVAIYGRQTIRFFGFFWVYFNYFRAPALAMLPVWLGKEIYDHFFAGATGVAYMAHAGGLVAGAGVILLLGRSWFQVKASFYEPEPEQQDQRFTTSYAQAMASLGRMDFDLARRQFEALRERYPDRLVLLEHLYHIAKLRPDLVAYRDRTRELMAEALGQKLTERMTEVWQEYLGKGEAHHPLAAEDHNRVLFASLRSDHLKQAEKAFERLRATGDPVLVAEACQLLADEFDKRQMSPKARYYKQILSGAAPV</sequence>
<dbReference type="OrthoDB" id="9814037at2"/>
<dbReference type="GO" id="GO:0016020">
    <property type="term" value="C:membrane"/>
    <property type="evidence" value="ECO:0007669"/>
    <property type="project" value="UniProtKB-SubCell"/>
</dbReference>
<comment type="similarity">
    <text evidence="2">Belongs to the peptidase S54 family.</text>
</comment>
<gene>
    <name evidence="9" type="ORF">SAMN04487963_0343</name>
</gene>
<feature type="transmembrane region" description="Helical" evidence="7">
    <location>
        <begin position="17"/>
        <end position="35"/>
    </location>
</feature>
<proteinExistence type="inferred from homology"/>
<dbReference type="STRING" id="488535.SAMN04487963_0343"/>
<feature type="transmembrane region" description="Helical" evidence="7">
    <location>
        <begin position="217"/>
        <end position="237"/>
    </location>
</feature>
<feature type="transmembrane region" description="Helical" evidence="7">
    <location>
        <begin position="244"/>
        <end position="263"/>
    </location>
</feature>
<feature type="transmembrane region" description="Helical" evidence="7">
    <location>
        <begin position="162"/>
        <end position="182"/>
    </location>
</feature>
<evidence type="ECO:0000256" key="2">
    <source>
        <dbReference type="ARBA" id="ARBA00009045"/>
    </source>
</evidence>
<dbReference type="InterPro" id="IPR022764">
    <property type="entry name" value="Peptidase_S54_rhomboid_dom"/>
</dbReference>
<evidence type="ECO:0000256" key="7">
    <source>
        <dbReference type="SAM" id="Phobius"/>
    </source>
</evidence>
<keyword evidence="4" id="KW-0378">Hydrolase</keyword>
<dbReference type="RefSeq" id="WP_092020165.1">
    <property type="nucleotide sequence ID" value="NZ_FOUE01000001.1"/>
</dbReference>
<organism evidence="9 10">
    <name type="scientific">Marinobacter zhejiangensis</name>
    <dbReference type="NCBI Taxonomy" id="488535"/>
    <lineage>
        <taxon>Bacteria</taxon>
        <taxon>Pseudomonadati</taxon>
        <taxon>Pseudomonadota</taxon>
        <taxon>Gammaproteobacteria</taxon>
        <taxon>Pseudomonadales</taxon>
        <taxon>Marinobacteraceae</taxon>
        <taxon>Marinobacter</taxon>
    </lineage>
</organism>
<dbReference type="EMBL" id="FOUE01000001">
    <property type="protein sequence ID" value="SFL87410.1"/>
    <property type="molecule type" value="Genomic_DNA"/>
</dbReference>
<evidence type="ECO:0000256" key="3">
    <source>
        <dbReference type="ARBA" id="ARBA00022692"/>
    </source>
</evidence>
<accession>A0A1I4L8X3</accession>